<evidence type="ECO:0000256" key="12">
    <source>
        <dbReference type="PROSITE-ProRule" id="PRU01319"/>
    </source>
</evidence>
<dbReference type="SUPFAM" id="SSF53098">
    <property type="entry name" value="Ribonuclease H-like"/>
    <property type="match status" value="1"/>
</dbReference>
<comment type="function">
    <text evidence="3 13">Endonuclease that specifically degrades the RNA of RNA-DNA hybrids.</text>
</comment>
<feature type="domain" description="RNase H type-2" evidence="15">
    <location>
        <begin position="1"/>
        <end position="254"/>
    </location>
</feature>
<sequence>MYLGVDEAGKGPVLGPMVAAAVLASPSSLPAGIDDSKRLTPERRESLDAAIRDADAVAVGIAFVDTGEIDRPDTDMNTLTVSGQARAVRAALADSIDGGLVGADRDEPVRVVADAGDTSEERFARRLGEHITAPADWPEDGPASPADDRRGLDDGLDPAGGRALPGVDVEAAHGADEDDPLVGAASVVAKVARDARMDAIDATYPDYAAVGSGYPGDATTRAFLRDYVADHGEVPDCARRSWSTCDDVLAAAEQSGLDDF</sequence>
<protein>
    <recommendedName>
        <fullName evidence="13">Ribonuclease</fullName>
        <ecNumber evidence="13">3.1.26.4</ecNumber>
    </recommendedName>
</protein>
<evidence type="ECO:0000256" key="6">
    <source>
        <dbReference type="ARBA" id="ARBA00022490"/>
    </source>
</evidence>
<dbReference type="OrthoDB" id="33866at2157"/>
<dbReference type="InterPro" id="IPR023160">
    <property type="entry name" value="RNase_HII_hlx-loop-hlx_cap_dom"/>
</dbReference>
<evidence type="ECO:0000256" key="13">
    <source>
        <dbReference type="RuleBase" id="RU003515"/>
    </source>
</evidence>
<dbReference type="PANTHER" id="PTHR10954">
    <property type="entry name" value="RIBONUCLEASE H2 SUBUNIT A"/>
    <property type="match status" value="1"/>
</dbReference>
<accession>M0P9H5</accession>
<proteinExistence type="inferred from homology"/>
<dbReference type="GO" id="GO:0006298">
    <property type="term" value="P:mismatch repair"/>
    <property type="evidence" value="ECO:0007669"/>
    <property type="project" value="TreeGrafter"/>
</dbReference>
<dbReference type="InterPro" id="IPR036397">
    <property type="entry name" value="RNaseH_sf"/>
</dbReference>
<dbReference type="GO" id="GO:0004523">
    <property type="term" value="F:RNA-DNA hybrid ribonuclease activity"/>
    <property type="evidence" value="ECO:0007669"/>
    <property type="project" value="UniProtKB-UniRule"/>
</dbReference>
<evidence type="ECO:0000313" key="16">
    <source>
        <dbReference type="EMBL" id="EMA66473.1"/>
    </source>
</evidence>
<dbReference type="FunFam" id="1.10.10.460:FF:000001">
    <property type="entry name" value="Ribonuclease"/>
    <property type="match status" value="1"/>
</dbReference>
<evidence type="ECO:0000256" key="2">
    <source>
        <dbReference type="ARBA" id="ARBA00001946"/>
    </source>
</evidence>
<dbReference type="EMBL" id="AOJI01000026">
    <property type="protein sequence ID" value="EMA66473.1"/>
    <property type="molecule type" value="Genomic_DNA"/>
</dbReference>
<comment type="similarity">
    <text evidence="5 13">Belongs to the RNase HII family.</text>
</comment>
<dbReference type="Pfam" id="PF01351">
    <property type="entry name" value="RNase_HII"/>
    <property type="match status" value="2"/>
</dbReference>
<dbReference type="RefSeq" id="WP_008001030.1">
    <property type="nucleotide sequence ID" value="NZ_AOJI01000026.1"/>
</dbReference>
<keyword evidence="6" id="KW-0963">Cytoplasm</keyword>
<dbReference type="PANTHER" id="PTHR10954:SF23">
    <property type="entry name" value="RIBONUCLEASE"/>
    <property type="match status" value="1"/>
</dbReference>
<dbReference type="EC" id="3.1.26.4" evidence="13"/>
<keyword evidence="10 12" id="KW-0378">Hydrolase</keyword>
<evidence type="ECO:0000256" key="8">
    <source>
        <dbReference type="ARBA" id="ARBA00022723"/>
    </source>
</evidence>
<dbReference type="PROSITE" id="PS51975">
    <property type="entry name" value="RNASE_H_2"/>
    <property type="match status" value="1"/>
</dbReference>
<keyword evidence="11" id="KW-0464">Manganese</keyword>
<keyword evidence="7 12" id="KW-0540">Nuclease</keyword>
<dbReference type="InterPro" id="IPR012337">
    <property type="entry name" value="RNaseH-like_sf"/>
</dbReference>
<feature type="region of interest" description="Disordered" evidence="14">
    <location>
        <begin position="129"/>
        <end position="166"/>
    </location>
</feature>
<dbReference type="GO" id="GO:0003723">
    <property type="term" value="F:RNA binding"/>
    <property type="evidence" value="ECO:0007669"/>
    <property type="project" value="UniProtKB-UniRule"/>
</dbReference>
<evidence type="ECO:0000256" key="4">
    <source>
        <dbReference type="ARBA" id="ARBA00004496"/>
    </source>
</evidence>
<gene>
    <name evidence="16" type="primary">rnhB</name>
    <name evidence="16" type="ORF">C461_10548</name>
</gene>
<comment type="cofactor">
    <cofactor evidence="2">
        <name>Mg(2+)</name>
        <dbReference type="ChEBI" id="CHEBI:18420"/>
    </cofactor>
</comment>
<reference evidence="16 17" key="1">
    <citation type="journal article" date="2014" name="PLoS Genet.">
        <title>Phylogenetically driven sequencing of extremely halophilic archaea reveals strategies for static and dynamic osmo-response.</title>
        <authorList>
            <person name="Becker E.A."/>
            <person name="Seitzer P.M."/>
            <person name="Tritt A."/>
            <person name="Larsen D."/>
            <person name="Krusor M."/>
            <person name="Yao A.I."/>
            <person name="Wu D."/>
            <person name="Madern D."/>
            <person name="Eisen J.A."/>
            <person name="Darling A.E."/>
            <person name="Facciotti M.T."/>
        </authorList>
    </citation>
    <scope>NUCLEOTIDE SEQUENCE [LARGE SCALE GENOMIC DNA]</scope>
    <source>
        <strain evidence="16 17">JCM 13560</strain>
    </source>
</reference>
<dbReference type="InterPro" id="IPR024567">
    <property type="entry name" value="RNase_HII/HIII_dom"/>
</dbReference>
<comment type="cofactor">
    <cofactor evidence="12">
        <name>Mn(2+)</name>
        <dbReference type="ChEBI" id="CHEBI:29035"/>
    </cofactor>
    <cofactor evidence="12">
        <name>Mg(2+)</name>
        <dbReference type="ChEBI" id="CHEBI:18420"/>
    </cofactor>
    <text evidence="12">Manganese or magnesium. Binds 1 divalent metal ion per monomer in the absence of substrate. May bind a second metal ion after substrate binding.</text>
</comment>
<evidence type="ECO:0000256" key="9">
    <source>
        <dbReference type="ARBA" id="ARBA00022759"/>
    </source>
</evidence>
<dbReference type="AlphaFoldDB" id="M0P9H5"/>
<evidence type="ECO:0000256" key="3">
    <source>
        <dbReference type="ARBA" id="ARBA00004065"/>
    </source>
</evidence>
<evidence type="ECO:0000256" key="11">
    <source>
        <dbReference type="ARBA" id="ARBA00023211"/>
    </source>
</evidence>
<dbReference type="GO" id="GO:0032299">
    <property type="term" value="C:ribonuclease H2 complex"/>
    <property type="evidence" value="ECO:0007669"/>
    <property type="project" value="TreeGrafter"/>
</dbReference>
<feature type="binding site" evidence="12">
    <location>
        <position position="7"/>
    </location>
    <ligand>
        <name>a divalent metal cation</name>
        <dbReference type="ChEBI" id="CHEBI:60240"/>
    </ligand>
</feature>
<dbReference type="CDD" id="cd07180">
    <property type="entry name" value="RNase_HII_archaea_like"/>
    <property type="match status" value="1"/>
</dbReference>
<comment type="subcellular location">
    <subcellularLocation>
        <location evidence="4">Cytoplasm</location>
    </subcellularLocation>
</comment>
<dbReference type="GO" id="GO:0043137">
    <property type="term" value="P:DNA replication, removal of RNA primer"/>
    <property type="evidence" value="ECO:0007669"/>
    <property type="project" value="TreeGrafter"/>
</dbReference>
<feature type="binding site" evidence="12">
    <location>
        <position position="114"/>
    </location>
    <ligand>
        <name>a divalent metal cation</name>
        <dbReference type="ChEBI" id="CHEBI:60240"/>
    </ligand>
</feature>
<dbReference type="Gene3D" id="1.10.10.460">
    <property type="entry name" value="Ribonuclease hii. Domain 2"/>
    <property type="match status" value="1"/>
</dbReference>
<dbReference type="InterPro" id="IPR001352">
    <property type="entry name" value="RNase_HII/HIII"/>
</dbReference>
<evidence type="ECO:0000259" key="15">
    <source>
        <dbReference type="PROSITE" id="PS51975"/>
    </source>
</evidence>
<comment type="catalytic activity">
    <reaction evidence="1 12 13">
        <text>Endonucleolytic cleavage to 5'-phosphomonoester.</text>
        <dbReference type="EC" id="3.1.26.4"/>
    </reaction>
</comment>
<keyword evidence="8 12" id="KW-0479">Metal-binding</keyword>
<dbReference type="STRING" id="1230454.C461_10548"/>
<name>M0P9H5_9EURY</name>
<evidence type="ECO:0000256" key="10">
    <source>
        <dbReference type="ARBA" id="ARBA00022801"/>
    </source>
</evidence>
<dbReference type="GO" id="GO:0005737">
    <property type="term" value="C:cytoplasm"/>
    <property type="evidence" value="ECO:0007669"/>
    <property type="project" value="UniProtKB-SubCell"/>
</dbReference>
<dbReference type="Gene3D" id="3.30.420.10">
    <property type="entry name" value="Ribonuclease H-like superfamily/Ribonuclease H"/>
    <property type="match status" value="1"/>
</dbReference>
<comment type="caution">
    <text evidence="16">The sequence shown here is derived from an EMBL/GenBank/DDBJ whole genome shotgun (WGS) entry which is preliminary data.</text>
</comment>
<keyword evidence="9 12" id="KW-0255">Endonuclease</keyword>
<organism evidence="16 17">
    <name type="scientific">Halorubrum aidingense JCM 13560</name>
    <dbReference type="NCBI Taxonomy" id="1230454"/>
    <lineage>
        <taxon>Archaea</taxon>
        <taxon>Methanobacteriati</taxon>
        <taxon>Methanobacteriota</taxon>
        <taxon>Stenosarchaea group</taxon>
        <taxon>Halobacteria</taxon>
        <taxon>Halobacteriales</taxon>
        <taxon>Haloferacaceae</taxon>
        <taxon>Halorubrum</taxon>
    </lineage>
</organism>
<dbReference type="PATRIC" id="fig|1230454.4.peg.2124"/>
<evidence type="ECO:0000256" key="5">
    <source>
        <dbReference type="ARBA" id="ARBA00007383"/>
    </source>
</evidence>
<evidence type="ECO:0000256" key="7">
    <source>
        <dbReference type="ARBA" id="ARBA00022722"/>
    </source>
</evidence>
<dbReference type="GO" id="GO:0046872">
    <property type="term" value="F:metal ion binding"/>
    <property type="evidence" value="ECO:0007669"/>
    <property type="project" value="UniProtKB-KW"/>
</dbReference>
<feature type="binding site" evidence="12">
    <location>
        <position position="6"/>
    </location>
    <ligand>
        <name>a divalent metal cation</name>
        <dbReference type="ChEBI" id="CHEBI:60240"/>
    </ligand>
</feature>
<evidence type="ECO:0000256" key="1">
    <source>
        <dbReference type="ARBA" id="ARBA00000077"/>
    </source>
</evidence>
<evidence type="ECO:0000256" key="14">
    <source>
        <dbReference type="SAM" id="MobiDB-lite"/>
    </source>
</evidence>
<keyword evidence="17" id="KW-1185">Reference proteome</keyword>
<evidence type="ECO:0000313" key="17">
    <source>
        <dbReference type="Proteomes" id="UP000011575"/>
    </source>
</evidence>
<dbReference type="Proteomes" id="UP000011575">
    <property type="component" value="Unassembled WGS sequence"/>
</dbReference>